<evidence type="ECO:0000256" key="4">
    <source>
        <dbReference type="ARBA" id="ARBA00023034"/>
    </source>
</evidence>
<dbReference type="Proteomes" id="UP000189703">
    <property type="component" value="Unplaced"/>
</dbReference>
<dbReference type="GeneID" id="104604450"/>
<dbReference type="eggNOG" id="KOG2056">
    <property type="taxonomic scope" value="Eukaryota"/>
</dbReference>
<feature type="compositionally biased region" description="Basic and acidic residues" evidence="6">
    <location>
        <begin position="451"/>
        <end position="461"/>
    </location>
</feature>
<dbReference type="OrthoDB" id="4033880at2759"/>
<evidence type="ECO:0000256" key="3">
    <source>
        <dbReference type="ARBA" id="ARBA00010130"/>
    </source>
</evidence>
<feature type="region of interest" description="Disordered" evidence="6">
    <location>
        <begin position="501"/>
        <end position="558"/>
    </location>
</feature>
<feature type="compositionally biased region" description="Polar residues" evidence="6">
    <location>
        <begin position="424"/>
        <end position="438"/>
    </location>
</feature>
<protein>
    <submittedName>
        <fullName evidence="8">Clathrin interactor EPSIN 1-like</fullName>
    </submittedName>
</protein>
<dbReference type="PANTHER" id="PTHR12276">
    <property type="entry name" value="EPSIN/ENT-RELATED"/>
    <property type="match status" value="1"/>
</dbReference>
<dbReference type="STRING" id="4432.A0A1U8AHF7"/>
<dbReference type="FunCoup" id="A0A1U8AHF7">
    <property type="interactions" value="2916"/>
</dbReference>
<dbReference type="GO" id="GO:0030125">
    <property type="term" value="C:clathrin vesicle coat"/>
    <property type="evidence" value="ECO:0000318"/>
    <property type="project" value="GO_Central"/>
</dbReference>
<dbReference type="FunFam" id="1.25.40.90:FF:000006">
    <property type="entry name" value="Clathrin interactor 1"/>
    <property type="match status" value="1"/>
</dbReference>
<evidence type="ECO:0000256" key="6">
    <source>
        <dbReference type="SAM" id="MobiDB-lite"/>
    </source>
</evidence>
<comment type="similarity">
    <text evidence="3">Belongs to the epsin family.</text>
</comment>
<keyword evidence="5" id="KW-0968">Cytoplasmic vesicle</keyword>
<dbReference type="InterPro" id="IPR008942">
    <property type="entry name" value="ENTH_VHS"/>
</dbReference>
<dbReference type="InterPro" id="IPR013809">
    <property type="entry name" value="ENTH"/>
</dbReference>
<dbReference type="PANTHER" id="PTHR12276:SF45">
    <property type="entry name" value="CLATHRIN INTERACTOR 1"/>
    <property type="match status" value="1"/>
</dbReference>
<feature type="region of interest" description="Disordered" evidence="6">
    <location>
        <begin position="380"/>
        <end position="400"/>
    </location>
</feature>
<dbReference type="GO" id="GO:0005886">
    <property type="term" value="C:plasma membrane"/>
    <property type="evidence" value="ECO:0000318"/>
    <property type="project" value="GO_Central"/>
</dbReference>
<accession>A0A1U8AHF7</accession>
<dbReference type="GO" id="GO:0006897">
    <property type="term" value="P:endocytosis"/>
    <property type="evidence" value="ECO:0000318"/>
    <property type="project" value="GO_Central"/>
</dbReference>
<evidence type="ECO:0000256" key="5">
    <source>
        <dbReference type="ARBA" id="ARBA00023329"/>
    </source>
</evidence>
<sequence>MDFMKVLDQTVREIKREVNMKVLKVPEIEQKVLDATSNEPWGPHGSDLAEIAHATKKFTECQMVMNVLWTRLTDTGRNWRHVYKALAVIEYLVSHGSERAVDDIIEHTFQISSLSGFEYVEPNGKDMGINVRKKAESIVVLLNNKDKIQEVRNKAAANRDKYIGLSSSGMTYKSSATSYSSSSFQYNDRYGGLSGRKEGEMFKDSYKDRGRLGEEEFDNDSRDKPHRGTTTEDDGNNFRKGSTNYGRDRVASSSSTPSSGYDALHSESLNAPLSNTDDDFDDFDPRGTSTTGSAAASVKQVDLFGDSLIDLTDAPTPIPTEASTVNSSNTEDVDLFADATFVSTSPHVEAGVVPQKQASVDLFASQTSFSSFPSTIDFFAAPSPAPQTESKTPEPEPMNSNSIDPFAAMPLNNFDGSDLFGAFTSHTGQESTGSTVNPANDGKLDNLTQKPPEESKPVPKKDTFQVKSGIWADSLSRGLIDLNISAPKKVSLVDVGIVGGLSDGSDEKEKGPPTSAFMGKAMGVGSGLGRSGFTPSTGMAENDSFSSLRQQQQFGSFK</sequence>
<evidence type="ECO:0000313" key="7">
    <source>
        <dbReference type="Proteomes" id="UP000189703"/>
    </source>
</evidence>
<reference evidence="8" key="1">
    <citation type="submission" date="2025-08" db="UniProtKB">
        <authorList>
            <consortium name="RefSeq"/>
        </authorList>
    </citation>
    <scope>IDENTIFICATION</scope>
</reference>
<feature type="compositionally biased region" description="Polar residues" evidence="6">
    <location>
        <begin position="533"/>
        <end position="558"/>
    </location>
</feature>
<evidence type="ECO:0000256" key="2">
    <source>
        <dbReference type="ARBA" id="ARBA00004555"/>
    </source>
</evidence>
<name>A0A1U8AHF7_NELNU</name>
<dbReference type="SUPFAM" id="SSF48464">
    <property type="entry name" value="ENTH/VHS domain"/>
    <property type="match status" value="1"/>
</dbReference>
<keyword evidence="7" id="KW-1185">Reference proteome</keyword>
<dbReference type="GO" id="GO:0030276">
    <property type="term" value="F:clathrin binding"/>
    <property type="evidence" value="ECO:0000318"/>
    <property type="project" value="GO_Central"/>
</dbReference>
<evidence type="ECO:0000313" key="8">
    <source>
        <dbReference type="RefSeq" id="XP_010267086.1"/>
    </source>
</evidence>
<dbReference type="CDD" id="cd03571">
    <property type="entry name" value="ENTH"/>
    <property type="match status" value="1"/>
</dbReference>
<proteinExistence type="inferred from homology"/>
<dbReference type="KEGG" id="nnu:104604450"/>
<dbReference type="Gene3D" id="1.25.40.90">
    <property type="match status" value="1"/>
</dbReference>
<gene>
    <name evidence="8" type="primary">LOC104604450</name>
</gene>
<organism evidence="7 8">
    <name type="scientific">Nelumbo nucifera</name>
    <name type="common">Sacred lotus</name>
    <dbReference type="NCBI Taxonomy" id="4432"/>
    <lineage>
        <taxon>Eukaryota</taxon>
        <taxon>Viridiplantae</taxon>
        <taxon>Streptophyta</taxon>
        <taxon>Embryophyta</taxon>
        <taxon>Tracheophyta</taxon>
        <taxon>Spermatophyta</taxon>
        <taxon>Magnoliopsida</taxon>
        <taxon>Proteales</taxon>
        <taxon>Nelumbonaceae</taxon>
        <taxon>Nelumbo</taxon>
    </lineage>
</organism>
<dbReference type="AlphaFoldDB" id="A0A1U8AHF7"/>
<dbReference type="GO" id="GO:0005768">
    <property type="term" value="C:endosome"/>
    <property type="evidence" value="ECO:0000318"/>
    <property type="project" value="GO_Central"/>
</dbReference>
<dbReference type="GO" id="GO:0005543">
    <property type="term" value="F:phospholipid binding"/>
    <property type="evidence" value="ECO:0000318"/>
    <property type="project" value="GO_Central"/>
</dbReference>
<feature type="compositionally biased region" description="Basic and acidic residues" evidence="6">
    <location>
        <begin position="209"/>
        <end position="223"/>
    </location>
</feature>
<feature type="region of interest" description="Disordered" evidence="6">
    <location>
        <begin position="209"/>
        <end position="294"/>
    </location>
</feature>
<dbReference type="PROSITE" id="PS50942">
    <property type="entry name" value="ENTH"/>
    <property type="match status" value="1"/>
</dbReference>
<evidence type="ECO:0000256" key="1">
    <source>
        <dbReference type="ARBA" id="ARBA00004132"/>
    </source>
</evidence>
<keyword evidence="4" id="KW-0333">Golgi apparatus</keyword>
<dbReference type="Pfam" id="PF01417">
    <property type="entry name" value="ENTH"/>
    <property type="match status" value="1"/>
</dbReference>
<dbReference type="GO" id="GO:0005794">
    <property type="term" value="C:Golgi apparatus"/>
    <property type="evidence" value="ECO:0007669"/>
    <property type="project" value="UniProtKB-SubCell"/>
</dbReference>
<dbReference type="OMA" id="WRQIYKG"/>
<feature type="compositionally biased region" description="Polar residues" evidence="6">
    <location>
        <begin position="239"/>
        <end position="259"/>
    </location>
</feature>
<feature type="region of interest" description="Disordered" evidence="6">
    <location>
        <begin position="422"/>
        <end position="461"/>
    </location>
</feature>
<dbReference type="RefSeq" id="XP_010267086.1">
    <property type="nucleotide sequence ID" value="XM_010268784.2"/>
</dbReference>
<comment type="subcellular location">
    <subcellularLocation>
        <location evidence="1">Cytoplasmic vesicle</location>
        <location evidence="1">Clathrin-coated vesicle</location>
    </subcellularLocation>
    <subcellularLocation>
        <location evidence="2">Golgi apparatus</location>
    </subcellularLocation>
</comment>
<dbReference type="SMART" id="SM00273">
    <property type="entry name" value="ENTH"/>
    <property type="match status" value="1"/>
</dbReference>